<dbReference type="Proteomes" id="UP000283785">
    <property type="component" value="Unassembled WGS sequence"/>
</dbReference>
<feature type="region of interest" description="Disordered" evidence="1">
    <location>
        <begin position="152"/>
        <end position="173"/>
    </location>
</feature>
<name>A0AA92TV23_9BACT</name>
<evidence type="ECO:0000256" key="1">
    <source>
        <dbReference type="SAM" id="MobiDB-lite"/>
    </source>
</evidence>
<proteinExistence type="predicted"/>
<evidence type="ECO:0000313" key="2">
    <source>
        <dbReference type="EMBL" id="RGW39086.1"/>
    </source>
</evidence>
<reference evidence="2 3" key="1">
    <citation type="submission" date="2018-08" db="EMBL/GenBank/DDBJ databases">
        <title>A genome reference for cultivated species of the human gut microbiota.</title>
        <authorList>
            <person name="Zou Y."/>
            <person name="Xue W."/>
            <person name="Luo G."/>
        </authorList>
    </citation>
    <scope>NUCLEOTIDE SEQUENCE [LARGE SCALE GENOMIC DNA]</scope>
    <source>
        <strain evidence="2 3">AF12-50</strain>
    </source>
</reference>
<protein>
    <submittedName>
        <fullName evidence="2">Clindamycin resistance transfer factor BtgB</fullName>
    </submittedName>
</protein>
<organism evidence="2 3">
    <name type="scientific">Segatella copri</name>
    <dbReference type="NCBI Taxonomy" id="165179"/>
    <lineage>
        <taxon>Bacteria</taxon>
        <taxon>Pseudomonadati</taxon>
        <taxon>Bacteroidota</taxon>
        <taxon>Bacteroidia</taxon>
        <taxon>Bacteroidales</taxon>
        <taxon>Prevotellaceae</taxon>
        <taxon>Segatella</taxon>
    </lineage>
</organism>
<dbReference type="EMBL" id="QSAG01000064">
    <property type="protein sequence ID" value="RGW39086.1"/>
    <property type="molecule type" value="Genomic_DNA"/>
</dbReference>
<dbReference type="RefSeq" id="WP_259305971.1">
    <property type="nucleotide sequence ID" value="NZ_QSAG01000064.1"/>
</dbReference>
<comment type="caution">
    <text evidence="2">The sequence shown here is derived from an EMBL/GenBank/DDBJ whole genome shotgun (WGS) entry which is preliminary data.</text>
</comment>
<accession>A0AA92TV23</accession>
<evidence type="ECO:0000313" key="3">
    <source>
        <dbReference type="Proteomes" id="UP000283785"/>
    </source>
</evidence>
<dbReference type="InterPro" id="IPR043766">
    <property type="entry name" value="BfmA-like"/>
</dbReference>
<dbReference type="AlphaFoldDB" id="A0AA92TV23"/>
<feature type="non-terminal residue" evidence="2">
    <location>
        <position position="204"/>
    </location>
</feature>
<sequence>MNIKIQGGGSGTYANTGSCTGVTTYLQHEDLERMKNGQEVQPFFNNSRDYISAQEVTFKIDNNKAKLSRSDAKFYVITVSPSSRELEKMGKTEKEQAEAMRKYVRDDVMQHYAEGFGKGLNKEDIEYYGKIHFERKGADRYDMHAHIIVSRKDRSNTRKLSPKTNHTGKKNCGNVKGGFDRTDFFRFLRHSQIFEQLFVLINTK</sequence>
<dbReference type="Pfam" id="PF18976">
    <property type="entry name" value="DUF5712"/>
    <property type="match status" value="1"/>
</dbReference>
<gene>
    <name evidence="2" type="ORF">DWV76_16265</name>
</gene>